<gene>
    <name evidence="2" type="ORF">K457DRAFT_17648</name>
</gene>
<accession>A0A197K0N7</accession>
<feature type="region of interest" description="Disordered" evidence="1">
    <location>
        <begin position="302"/>
        <end position="386"/>
    </location>
</feature>
<feature type="compositionally biased region" description="Low complexity" evidence="1">
    <location>
        <begin position="233"/>
        <end position="272"/>
    </location>
</feature>
<feature type="compositionally biased region" description="Low complexity" evidence="1">
    <location>
        <begin position="197"/>
        <end position="211"/>
    </location>
</feature>
<evidence type="ECO:0000313" key="2">
    <source>
        <dbReference type="EMBL" id="OAQ31162.1"/>
    </source>
</evidence>
<protein>
    <submittedName>
        <fullName evidence="2">Uncharacterized protein</fullName>
    </submittedName>
</protein>
<organism evidence="2 3">
    <name type="scientific">Linnemannia elongata AG-77</name>
    <dbReference type="NCBI Taxonomy" id="1314771"/>
    <lineage>
        <taxon>Eukaryota</taxon>
        <taxon>Fungi</taxon>
        <taxon>Fungi incertae sedis</taxon>
        <taxon>Mucoromycota</taxon>
        <taxon>Mortierellomycotina</taxon>
        <taxon>Mortierellomycetes</taxon>
        <taxon>Mortierellales</taxon>
        <taxon>Mortierellaceae</taxon>
        <taxon>Linnemannia</taxon>
    </lineage>
</organism>
<feature type="compositionally biased region" description="Low complexity" evidence="1">
    <location>
        <begin position="9"/>
        <end position="26"/>
    </location>
</feature>
<dbReference type="Proteomes" id="UP000078512">
    <property type="component" value="Unassembled WGS sequence"/>
</dbReference>
<proteinExistence type="predicted"/>
<feature type="region of interest" description="Disordered" evidence="1">
    <location>
        <begin position="1"/>
        <end position="62"/>
    </location>
</feature>
<feature type="compositionally biased region" description="Basic and acidic residues" evidence="1">
    <location>
        <begin position="309"/>
        <end position="352"/>
    </location>
</feature>
<feature type="region of interest" description="Disordered" evidence="1">
    <location>
        <begin position="186"/>
        <end position="273"/>
    </location>
</feature>
<feature type="compositionally biased region" description="Polar residues" evidence="1">
    <location>
        <begin position="36"/>
        <end position="49"/>
    </location>
</feature>
<feature type="compositionally biased region" description="Low complexity" evidence="1">
    <location>
        <begin position="355"/>
        <end position="386"/>
    </location>
</feature>
<dbReference type="EMBL" id="KV442031">
    <property type="protein sequence ID" value="OAQ31162.1"/>
    <property type="molecule type" value="Genomic_DNA"/>
</dbReference>
<keyword evidence="3" id="KW-1185">Reference proteome</keyword>
<evidence type="ECO:0000256" key="1">
    <source>
        <dbReference type="SAM" id="MobiDB-lite"/>
    </source>
</evidence>
<name>A0A197K0N7_9FUNG</name>
<evidence type="ECO:0000313" key="3">
    <source>
        <dbReference type="Proteomes" id="UP000078512"/>
    </source>
</evidence>
<sequence length="463" mass="49233">MTALISPRSQESSLSHQQQQQQLCQQTEGPRIQAPASPSSTQPNRTSTRPVAPSLKYLQQLNPSIRAETDLIPPISESFSSSSYSSLPSTSLPSSSASSPSLHSPTGPAVGGRVSAAITSLYQASASASDSSPVLRNNTNTHLARMGGSNGGQSSRLHVPSVFTSNYHIQGSRTDQGFAENTLSSFSNLISQPPPQHQQHQPQKQQKQTTPLVETTRSIPTPPPEPMTLATTAPLDSAAPSSSSPCFSSSLSSSFVAPPPTSTLSSSNSLAPVPSPITPVMPITPENKIAFAPVVSTITREEEMQQMEHQQKQTQEEQQLDDKKEEEKGEEAKKEVEVYEHGNIKGENENKEFSNNTTTAMSPTNTTKAKTTTTITSSCDSTSTSASMPAATTIPATTNAGQQVHTGCVIPPVGRDNVRYGSLDAAAMSDEGTLLSMSLSDTTTKKLRPMSSMEYAECKLADK</sequence>
<feature type="compositionally biased region" description="Low complexity" evidence="1">
    <location>
        <begin position="75"/>
        <end position="105"/>
    </location>
</feature>
<reference evidence="2 3" key="1">
    <citation type="submission" date="2016-05" db="EMBL/GenBank/DDBJ databases">
        <title>Genome sequencing reveals origins of a unique bacterial endosymbiosis in the earliest lineages of terrestrial Fungi.</title>
        <authorList>
            <consortium name="DOE Joint Genome Institute"/>
            <person name="Uehling J."/>
            <person name="Gryganskyi A."/>
            <person name="Hameed K."/>
            <person name="Tschaplinski T."/>
            <person name="Misztal P."/>
            <person name="Wu S."/>
            <person name="Desiro A."/>
            <person name="Vande Pol N."/>
            <person name="Du Z.-Y."/>
            <person name="Zienkiewicz A."/>
            <person name="Zienkiewicz K."/>
            <person name="Morin E."/>
            <person name="Tisserant E."/>
            <person name="Splivallo R."/>
            <person name="Hainaut M."/>
            <person name="Henrissat B."/>
            <person name="Ohm R."/>
            <person name="Kuo A."/>
            <person name="Yan J."/>
            <person name="Lipzen A."/>
            <person name="Nolan M."/>
            <person name="Labutti K."/>
            <person name="Barry K."/>
            <person name="Goldstein A."/>
            <person name="Labbe J."/>
            <person name="Schadt C."/>
            <person name="Tuskan G."/>
            <person name="Grigoriev I."/>
            <person name="Martin F."/>
            <person name="Vilgalys R."/>
            <person name="Bonito G."/>
        </authorList>
    </citation>
    <scope>NUCLEOTIDE SEQUENCE [LARGE SCALE GENOMIC DNA]</scope>
    <source>
        <strain evidence="2 3">AG-77</strain>
    </source>
</reference>
<dbReference type="AlphaFoldDB" id="A0A197K0N7"/>
<dbReference type="OrthoDB" id="10658338at2759"/>
<feature type="region of interest" description="Disordered" evidence="1">
    <location>
        <begin position="75"/>
        <end position="110"/>
    </location>
</feature>